<dbReference type="NCBIfam" id="NF004638">
    <property type="entry name" value="PRK05988.1"/>
    <property type="match status" value="1"/>
</dbReference>
<keyword evidence="3" id="KW-0411">Iron-sulfur</keyword>
<organism evidence="4 5">
    <name type="scientific">Ideonella azotifigens</name>
    <dbReference type="NCBI Taxonomy" id="513160"/>
    <lineage>
        <taxon>Bacteria</taxon>
        <taxon>Pseudomonadati</taxon>
        <taxon>Pseudomonadota</taxon>
        <taxon>Betaproteobacteria</taxon>
        <taxon>Burkholderiales</taxon>
        <taxon>Sphaerotilaceae</taxon>
        <taxon>Ideonella</taxon>
    </lineage>
</organism>
<comment type="caution">
    <text evidence="4">The sequence shown here is derived from an EMBL/GenBank/DDBJ whole genome shotgun (WGS) entry which is preliminary data.</text>
</comment>
<evidence type="ECO:0000313" key="5">
    <source>
        <dbReference type="Proteomes" id="UP001500279"/>
    </source>
</evidence>
<dbReference type="SUPFAM" id="SSF52833">
    <property type="entry name" value="Thioredoxin-like"/>
    <property type="match status" value="1"/>
</dbReference>
<evidence type="ECO:0000256" key="1">
    <source>
        <dbReference type="ARBA" id="ARBA00022723"/>
    </source>
</evidence>
<reference evidence="4 5" key="1">
    <citation type="journal article" date="2019" name="Int. J. Syst. Evol. Microbiol.">
        <title>The Global Catalogue of Microorganisms (GCM) 10K type strain sequencing project: providing services to taxonomists for standard genome sequencing and annotation.</title>
        <authorList>
            <consortium name="The Broad Institute Genomics Platform"/>
            <consortium name="The Broad Institute Genome Sequencing Center for Infectious Disease"/>
            <person name="Wu L."/>
            <person name="Ma J."/>
        </authorList>
    </citation>
    <scope>NUCLEOTIDE SEQUENCE [LARGE SCALE GENOMIC DNA]</scope>
    <source>
        <strain evidence="4 5">JCM 15503</strain>
    </source>
</reference>
<dbReference type="PANTHER" id="PTHR10371">
    <property type="entry name" value="NADH DEHYDROGENASE UBIQUINONE FLAVOPROTEIN 2, MITOCHONDRIAL"/>
    <property type="match status" value="1"/>
</dbReference>
<dbReference type="Proteomes" id="UP001500279">
    <property type="component" value="Unassembled WGS sequence"/>
</dbReference>
<proteinExistence type="predicted"/>
<dbReference type="CDD" id="cd03081">
    <property type="entry name" value="TRX_Fd_NuoE_FDH_gamma"/>
    <property type="match status" value="1"/>
</dbReference>
<dbReference type="InterPro" id="IPR041921">
    <property type="entry name" value="NuoE_N"/>
</dbReference>
<dbReference type="PANTHER" id="PTHR10371:SF3">
    <property type="entry name" value="NADH DEHYDROGENASE [UBIQUINONE] FLAVOPROTEIN 2, MITOCHONDRIAL"/>
    <property type="match status" value="1"/>
</dbReference>
<evidence type="ECO:0000313" key="4">
    <source>
        <dbReference type="EMBL" id="GAA0755332.1"/>
    </source>
</evidence>
<protein>
    <submittedName>
        <fullName evidence="4">Formate dehydrogenase subunit gamma</fullName>
    </submittedName>
</protein>
<sequence length="190" mass="20103">MKPDRPSSVAGTPVVAPLVFVPRTSKIPGAGPEPMAPALAAQVNPLIAAHRERAGALLPLLHAVQERLGHVPPMVVPAIAEALNLSRAEVHGVISYYHFFRSTPPGRHVVQVCRAEACQACGADELLAEAEALLGCKSHETRSDGAVTLEPVFCLGLCASSPAVQVDDQLHARMTPARLRQLGEQLEILA</sequence>
<evidence type="ECO:0000256" key="3">
    <source>
        <dbReference type="ARBA" id="ARBA00023014"/>
    </source>
</evidence>
<dbReference type="Pfam" id="PF01257">
    <property type="entry name" value="2Fe-2S_thioredx"/>
    <property type="match status" value="1"/>
</dbReference>
<dbReference type="InterPro" id="IPR036249">
    <property type="entry name" value="Thioredoxin-like_sf"/>
</dbReference>
<keyword evidence="2" id="KW-0408">Iron</keyword>
<dbReference type="Gene3D" id="1.10.10.1590">
    <property type="entry name" value="NADH-quinone oxidoreductase subunit E"/>
    <property type="match status" value="1"/>
</dbReference>
<keyword evidence="1" id="KW-0479">Metal-binding</keyword>
<dbReference type="Gene3D" id="3.40.30.10">
    <property type="entry name" value="Glutaredoxin"/>
    <property type="match status" value="1"/>
</dbReference>
<gene>
    <name evidence="4" type="ORF">GCM10009107_32720</name>
</gene>
<keyword evidence="5" id="KW-1185">Reference proteome</keyword>
<accession>A0ABN1K5E3</accession>
<evidence type="ECO:0000256" key="2">
    <source>
        <dbReference type="ARBA" id="ARBA00023004"/>
    </source>
</evidence>
<dbReference type="EMBL" id="BAAAEW010000022">
    <property type="protein sequence ID" value="GAA0755332.1"/>
    <property type="molecule type" value="Genomic_DNA"/>
</dbReference>
<name>A0ABN1K5E3_9BURK</name>